<dbReference type="PANTHER" id="PTHR42200">
    <property type="entry name" value="ARCHAEAL FLAGELLA-RELATED PROTEIN F-RELATED"/>
    <property type="match status" value="1"/>
</dbReference>
<keyword evidence="2" id="KW-1185">Reference proteome</keyword>
<protein>
    <submittedName>
        <fullName evidence="1">Flagellar protein G</fullName>
    </submittedName>
</protein>
<name>A0ABD5NA91_9EURY</name>
<dbReference type="InterPro" id="IPR002774">
    <property type="entry name" value="Flagellin_arc-type"/>
</dbReference>
<dbReference type="AlphaFoldDB" id="A0ABD5NA91"/>
<organism evidence="1 2">
    <name type="scientific">Halobacterium litoreum</name>
    <dbReference type="NCBI Taxonomy" id="2039234"/>
    <lineage>
        <taxon>Archaea</taxon>
        <taxon>Methanobacteriati</taxon>
        <taxon>Methanobacteriota</taxon>
        <taxon>Stenosarchaea group</taxon>
        <taxon>Halobacteria</taxon>
        <taxon>Halobacteriales</taxon>
        <taxon>Halobacteriaceae</taxon>
        <taxon>Halobacterium</taxon>
    </lineage>
</organism>
<dbReference type="Proteomes" id="UP001595660">
    <property type="component" value="Unassembled WGS sequence"/>
</dbReference>
<dbReference type="PANTHER" id="PTHR42200:SF2">
    <property type="entry name" value="ARCHAEAL FLAGELLA-RELATED PROTEIN F"/>
    <property type="match status" value="1"/>
</dbReference>
<reference evidence="1 2" key="1">
    <citation type="journal article" date="2019" name="Int. J. Syst. Evol. Microbiol.">
        <title>The Global Catalogue of Microorganisms (GCM) 10K type strain sequencing project: providing services to taxonomists for standard genome sequencing and annotation.</title>
        <authorList>
            <consortium name="The Broad Institute Genomics Platform"/>
            <consortium name="The Broad Institute Genome Sequencing Center for Infectious Disease"/>
            <person name="Wu L."/>
            <person name="Ma J."/>
        </authorList>
    </citation>
    <scope>NUCLEOTIDE SEQUENCE [LARGE SCALE GENOMIC DNA]</scope>
    <source>
        <strain evidence="1 2">CGMCC 1.12562</strain>
    </source>
</reference>
<evidence type="ECO:0000313" key="2">
    <source>
        <dbReference type="Proteomes" id="UP001595660"/>
    </source>
</evidence>
<keyword evidence="1" id="KW-0966">Cell projection</keyword>
<gene>
    <name evidence="1" type="ORF">ACFOKC_00730</name>
</gene>
<dbReference type="Pfam" id="PF01917">
    <property type="entry name" value="Flagellin_arch-type"/>
    <property type="match status" value="1"/>
</dbReference>
<keyword evidence="1" id="KW-0282">Flagellum</keyword>
<keyword evidence="1" id="KW-0969">Cilium</keyword>
<dbReference type="RefSeq" id="WP_232569069.1">
    <property type="nucleotide sequence ID" value="NZ_CP089466.1"/>
</dbReference>
<sequence>MASVSSSTLIIFIASILVAASVAGTMTNGVQRLSDALGDRSVDVSQEIQTDVEIISDSASSSSIYDGGNLTLLVKNTGSGGLAADPSVVDVIVDGTYVTNVSLSVVDGSSWGPGNVVRVTASGVDLSSGDHRAVVIVHGDREVLEFRT</sequence>
<dbReference type="EMBL" id="JBHRWN010000002">
    <property type="protein sequence ID" value="MFC3476240.1"/>
    <property type="molecule type" value="Genomic_DNA"/>
</dbReference>
<accession>A0ABD5NA91</accession>
<comment type="caution">
    <text evidence="1">The sequence shown here is derived from an EMBL/GenBank/DDBJ whole genome shotgun (WGS) entry which is preliminary data.</text>
</comment>
<proteinExistence type="predicted"/>
<evidence type="ECO:0000313" key="1">
    <source>
        <dbReference type="EMBL" id="MFC3476240.1"/>
    </source>
</evidence>
<dbReference type="GeneID" id="69117850"/>